<dbReference type="PANTHER" id="PTHR37984:SF5">
    <property type="entry name" value="PROTEIN NYNRIN-LIKE"/>
    <property type="match status" value="1"/>
</dbReference>
<dbReference type="Pfam" id="PF17917">
    <property type="entry name" value="RT_RNaseH"/>
    <property type="match status" value="1"/>
</dbReference>
<evidence type="ECO:0000256" key="2">
    <source>
        <dbReference type="ARBA" id="ARBA00022695"/>
    </source>
</evidence>
<dbReference type="SUPFAM" id="SSF56672">
    <property type="entry name" value="DNA/RNA polymerases"/>
    <property type="match status" value="1"/>
</dbReference>
<evidence type="ECO:0000313" key="9">
    <source>
        <dbReference type="EMBL" id="WMV08741.1"/>
    </source>
</evidence>
<keyword evidence="4" id="KW-0255">Endonuclease</keyword>
<keyword evidence="2" id="KW-0548">Nucleotidyltransferase</keyword>
<gene>
    <name evidence="9" type="ORF">MTR67_002126</name>
</gene>
<dbReference type="Proteomes" id="UP001234989">
    <property type="component" value="Chromosome 1"/>
</dbReference>
<proteinExistence type="predicted"/>
<keyword evidence="5" id="KW-0378">Hydrolase</keyword>
<evidence type="ECO:0000259" key="8">
    <source>
        <dbReference type="Pfam" id="PF17917"/>
    </source>
</evidence>
<feature type="compositionally biased region" description="Polar residues" evidence="7">
    <location>
        <begin position="24"/>
        <end position="35"/>
    </location>
</feature>
<keyword evidence="10" id="KW-1185">Reference proteome</keyword>
<keyword evidence="3" id="KW-0540">Nuclease</keyword>
<dbReference type="InterPro" id="IPR050951">
    <property type="entry name" value="Retrovirus_Pol_polyprotein"/>
</dbReference>
<dbReference type="GO" id="GO:0003964">
    <property type="term" value="F:RNA-directed DNA polymerase activity"/>
    <property type="evidence" value="ECO:0007669"/>
    <property type="project" value="UniProtKB-KW"/>
</dbReference>
<feature type="region of interest" description="Disordered" evidence="7">
    <location>
        <begin position="1"/>
        <end position="35"/>
    </location>
</feature>
<evidence type="ECO:0000256" key="6">
    <source>
        <dbReference type="ARBA" id="ARBA00022918"/>
    </source>
</evidence>
<name>A0AAF0PU27_SOLVR</name>
<dbReference type="PANTHER" id="PTHR37984">
    <property type="entry name" value="PROTEIN CBG26694"/>
    <property type="match status" value="1"/>
</dbReference>
<evidence type="ECO:0000313" key="10">
    <source>
        <dbReference type="Proteomes" id="UP001234989"/>
    </source>
</evidence>
<dbReference type="GO" id="GO:0004519">
    <property type="term" value="F:endonuclease activity"/>
    <property type="evidence" value="ECO:0007669"/>
    <property type="project" value="UniProtKB-KW"/>
</dbReference>
<dbReference type="InterPro" id="IPR041373">
    <property type="entry name" value="RT_RNaseH"/>
</dbReference>
<dbReference type="InterPro" id="IPR043502">
    <property type="entry name" value="DNA/RNA_pol_sf"/>
</dbReference>
<feature type="compositionally biased region" description="Basic and acidic residues" evidence="7">
    <location>
        <begin position="1"/>
        <end position="23"/>
    </location>
</feature>
<evidence type="ECO:0000256" key="4">
    <source>
        <dbReference type="ARBA" id="ARBA00022759"/>
    </source>
</evidence>
<accession>A0AAF0PU27</accession>
<dbReference type="CDD" id="cd09274">
    <property type="entry name" value="RNase_HI_RT_Ty3"/>
    <property type="match status" value="1"/>
</dbReference>
<evidence type="ECO:0000256" key="7">
    <source>
        <dbReference type="SAM" id="MobiDB-lite"/>
    </source>
</evidence>
<dbReference type="GO" id="GO:0016787">
    <property type="term" value="F:hydrolase activity"/>
    <property type="evidence" value="ECO:0007669"/>
    <property type="project" value="UniProtKB-KW"/>
</dbReference>
<feature type="domain" description="Reverse transcriptase RNase H-like" evidence="8">
    <location>
        <begin position="238"/>
        <end position="320"/>
    </location>
</feature>
<keyword evidence="6" id="KW-0695">RNA-directed DNA polymerase</keyword>
<sequence>MIHSKPIEEEKLKKRENDSKSAKTGDSVFSQSRSCGQGRPYLCQKFSDRGSSNALTSMFYKERVSIPKLQRGNGCNGSFILLALDGRTRLVTFNVPNKPIMSWEGGNCVLKGKFISSLKARKMISKDCIYHLFRVRDIDSKTPTLGSIPIVNEFLEVFIDDLLDIPPEIQINVVIDLLPNTQIIVIPPYHMAAKDFNKLKNQLKGLLDKDHALYAMCSKCDFLLRFVSILGHIVSGEGYILMQHGKVISYSSRQLKVHENNYPTHYLDLVAMVFVIMIWRYYLYGVQVDVFTDHRSFKYVFTQKDLNLFRKRWLELLKDYDMSVLYHPSKVNVVADALSWLSMESIGHVEEYKRELVCDVHRLARLGVLLVDSNEGGLYVQNCSESFFVSDVKVKKDLDPDMVDLKKSVSEKSMKAFS</sequence>
<evidence type="ECO:0000256" key="3">
    <source>
        <dbReference type="ARBA" id="ARBA00022722"/>
    </source>
</evidence>
<evidence type="ECO:0000256" key="1">
    <source>
        <dbReference type="ARBA" id="ARBA00022679"/>
    </source>
</evidence>
<protein>
    <recommendedName>
        <fullName evidence="8">Reverse transcriptase RNase H-like domain-containing protein</fullName>
    </recommendedName>
</protein>
<organism evidence="9 10">
    <name type="scientific">Solanum verrucosum</name>
    <dbReference type="NCBI Taxonomy" id="315347"/>
    <lineage>
        <taxon>Eukaryota</taxon>
        <taxon>Viridiplantae</taxon>
        <taxon>Streptophyta</taxon>
        <taxon>Embryophyta</taxon>
        <taxon>Tracheophyta</taxon>
        <taxon>Spermatophyta</taxon>
        <taxon>Magnoliopsida</taxon>
        <taxon>eudicotyledons</taxon>
        <taxon>Gunneridae</taxon>
        <taxon>Pentapetalae</taxon>
        <taxon>asterids</taxon>
        <taxon>lamiids</taxon>
        <taxon>Solanales</taxon>
        <taxon>Solanaceae</taxon>
        <taxon>Solanoideae</taxon>
        <taxon>Solaneae</taxon>
        <taxon>Solanum</taxon>
    </lineage>
</organism>
<dbReference type="AlphaFoldDB" id="A0AAF0PU27"/>
<keyword evidence="1" id="KW-0808">Transferase</keyword>
<reference evidence="9" key="1">
    <citation type="submission" date="2023-08" db="EMBL/GenBank/DDBJ databases">
        <title>A de novo genome assembly of Solanum verrucosum Schlechtendal, a Mexican diploid species geographically isolated from the other diploid A-genome species in potato relatives.</title>
        <authorList>
            <person name="Hosaka K."/>
        </authorList>
    </citation>
    <scope>NUCLEOTIDE SEQUENCE</scope>
    <source>
        <tissue evidence="9">Young leaves</tissue>
    </source>
</reference>
<dbReference type="EMBL" id="CP133612">
    <property type="protein sequence ID" value="WMV08741.1"/>
    <property type="molecule type" value="Genomic_DNA"/>
</dbReference>
<evidence type="ECO:0000256" key="5">
    <source>
        <dbReference type="ARBA" id="ARBA00022801"/>
    </source>
</evidence>